<organism evidence="3 4">
    <name type="scientific">Spelaeicoccus albus</name>
    <dbReference type="NCBI Taxonomy" id="1280376"/>
    <lineage>
        <taxon>Bacteria</taxon>
        <taxon>Bacillati</taxon>
        <taxon>Actinomycetota</taxon>
        <taxon>Actinomycetes</taxon>
        <taxon>Micrococcales</taxon>
        <taxon>Brevibacteriaceae</taxon>
        <taxon>Spelaeicoccus</taxon>
    </lineage>
</organism>
<dbReference type="InterPro" id="IPR010982">
    <property type="entry name" value="Lambda_DNA-bd_dom_sf"/>
</dbReference>
<protein>
    <submittedName>
        <fullName evidence="3">Transcriptional regulator with XRE-family HTH domain</fullName>
    </submittedName>
</protein>
<dbReference type="Gene3D" id="1.10.260.40">
    <property type="entry name" value="lambda repressor-like DNA-binding domains"/>
    <property type="match status" value="1"/>
</dbReference>
<evidence type="ECO:0000313" key="3">
    <source>
        <dbReference type="EMBL" id="NYI66245.1"/>
    </source>
</evidence>
<accession>A0A7Z0AAA8</accession>
<dbReference type="Pfam" id="PF01381">
    <property type="entry name" value="HTH_3"/>
    <property type="match status" value="1"/>
</dbReference>
<dbReference type="SMART" id="SM00530">
    <property type="entry name" value="HTH_XRE"/>
    <property type="match status" value="1"/>
</dbReference>
<keyword evidence="1" id="KW-0238">DNA-binding</keyword>
<dbReference type="GO" id="GO:0003700">
    <property type="term" value="F:DNA-binding transcription factor activity"/>
    <property type="evidence" value="ECO:0007669"/>
    <property type="project" value="TreeGrafter"/>
</dbReference>
<dbReference type="PROSITE" id="PS50943">
    <property type="entry name" value="HTH_CROC1"/>
    <property type="match status" value="1"/>
</dbReference>
<proteinExistence type="predicted"/>
<comment type="caution">
    <text evidence="3">The sequence shown here is derived from an EMBL/GenBank/DDBJ whole genome shotgun (WGS) entry which is preliminary data.</text>
</comment>
<dbReference type="SUPFAM" id="SSF51182">
    <property type="entry name" value="RmlC-like cupins"/>
    <property type="match status" value="1"/>
</dbReference>
<reference evidence="3 4" key="1">
    <citation type="submission" date="2020-07" db="EMBL/GenBank/DDBJ databases">
        <title>Sequencing the genomes of 1000 actinobacteria strains.</title>
        <authorList>
            <person name="Klenk H.-P."/>
        </authorList>
    </citation>
    <scope>NUCLEOTIDE SEQUENCE [LARGE SCALE GENOMIC DNA]</scope>
    <source>
        <strain evidence="3 4">DSM 26341</strain>
    </source>
</reference>
<keyword evidence="4" id="KW-1185">Reference proteome</keyword>
<dbReference type="GO" id="GO:0005829">
    <property type="term" value="C:cytosol"/>
    <property type="evidence" value="ECO:0007669"/>
    <property type="project" value="TreeGrafter"/>
</dbReference>
<evidence type="ECO:0000256" key="1">
    <source>
        <dbReference type="ARBA" id="ARBA00023125"/>
    </source>
</evidence>
<dbReference type="CDD" id="cd00093">
    <property type="entry name" value="HTH_XRE"/>
    <property type="match status" value="1"/>
</dbReference>
<dbReference type="InterPro" id="IPR011051">
    <property type="entry name" value="RmlC_Cupin_sf"/>
</dbReference>
<dbReference type="SUPFAM" id="SSF47413">
    <property type="entry name" value="lambda repressor-like DNA-binding domains"/>
    <property type="match status" value="1"/>
</dbReference>
<dbReference type="PANTHER" id="PTHR46797:SF1">
    <property type="entry name" value="METHYLPHOSPHONATE SYNTHASE"/>
    <property type="match status" value="1"/>
</dbReference>
<evidence type="ECO:0000313" key="4">
    <source>
        <dbReference type="Proteomes" id="UP000539111"/>
    </source>
</evidence>
<feature type="domain" description="HTH cro/C1-type" evidence="2">
    <location>
        <begin position="16"/>
        <end position="70"/>
    </location>
</feature>
<dbReference type="GO" id="GO:0003677">
    <property type="term" value="F:DNA binding"/>
    <property type="evidence" value="ECO:0007669"/>
    <property type="project" value="UniProtKB-KW"/>
</dbReference>
<dbReference type="RefSeq" id="WP_179425449.1">
    <property type="nucleotide sequence ID" value="NZ_JACBZP010000001.1"/>
</dbReference>
<dbReference type="Gene3D" id="2.60.120.10">
    <property type="entry name" value="Jelly Rolls"/>
    <property type="match status" value="1"/>
</dbReference>
<sequence length="187" mass="20048">MTTDSKSRLDAIGRALRRERERARLSLSELARKAGVAKSTLSQLESGGGNPSVETLWALCIALDIQISVLFDAPKPRVQVIRAGDGPELQSDQAEYRATLLSACPPLARRDVFRLTAEPGASRQADPHAQGVVEHVVLGTGRALVGIASDPVELEPGDYISYPGDVAHTFQALERGTSAVLVSEHTR</sequence>
<name>A0A7Z0AAA8_9MICO</name>
<evidence type="ECO:0000259" key="2">
    <source>
        <dbReference type="PROSITE" id="PS50943"/>
    </source>
</evidence>
<dbReference type="InterPro" id="IPR001387">
    <property type="entry name" value="Cro/C1-type_HTH"/>
</dbReference>
<dbReference type="AlphaFoldDB" id="A0A7Z0AAA8"/>
<dbReference type="InterPro" id="IPR014710">
    <property type="entry name" value="RmlC-like_jellyroll"/>
</dbReference>
<dbReference type="EMBL" id="JACBZP010000001">
    <property type="protein sequence ID" value="NYI66245.1"/>
    <property type="molecule type" value="Genomic_DNA"/>
</dbReference>
<dbReference type="CDD" id="cd02209">
    <property type="entry name" value="cupin_XRE_C"/>
    <property type="match status" value="1"/>
</dbReference>
<dbReference type="Proteomes" id="UP000539111">
    <property type="component" value="Unassembled WGS sequence"/>
</dbReference>
<dbReference type="InterPro" id="IPR050807">
    <property type="entry name" value="TransReg_Diox_bact_type"/>
</dbReference>
<dbReference type="PANTHER" id="PTHR46797">
    <property type="entry name" value="HTH-TYPE TRANSCRIPTIONAL REGULATOR"/>
    <property type="match status" value="1"/>
</dbReference>
<gene>
    <name evidence="3" type="ORF">BJY26_000551</name>
</gene>